<sequence length="21" mass="2520">MLINYLTQFLSRLNDLPNLQI</sequence>
<reference evidence="1" key="1">
    <citation type="submission" date="2014-05" db="EMBL/GenBank/DDBJ databases">
        <authorList>
            <person name="Chronopoulou M."/>
        </authorList>
    </citation>
    <scope>NUCLEOTIDE SEQUENCE</scope>
    <source>
        <tissue evidence="1">Whole organism</tissue>
    </source>
</reference>
<accession>A0A0K2TLJ1</accession>
<organism evidence="1">
    <name type="scientific">Lepeophtheirus salmonis</name>
    <name type="common">Salmon louse</name>
    <name type="synonym">Caligus salmonis</name>
    <dbReference type="NCBI Taxonomy" id="72036"/>
    <lineage>
        <taxon>Eukaryota</taxon>
        <taxon>Metazoa</taxon>
        <taxon>Ecdysozoa</taxon>
        <taxon>Arthropoda</taxon>
        <taxon>Crustacea</taxon>
        <taxon>Multicrustacea</taxon>
        <taxon>Hexanauplia</taxon>
        <taxon>Copepoda</taxon>
        <taxon>Siphonostomatoida</taxon>
        <taxon>Caligidae</taxon>
        <taxon>Lepeophtheirus</taxon>
    </lineage>
</organism>
<protein>
    <submittedName>
        <fullName evidence="1">Uncharacterized protein</fullName>
    </submittedName>
</protein>
<name>A0A0K2TLJ1_LEPSM</name>
<dbReference type="AlphaFoldDB" id="A0A0K2TLJ1"/>
<proteinExistence type="predicted"/>
<evidence type="ECO:0000313" key="1">
    <source>
        <dbReference type="EMBL" id="CDW26799.1"/>
    </source>
</evidence>
<dbReference type="EMBL" id="HACA01009438">
    <property type="protein sequence ID" value="CDW26799.1"/>
    <property type="molecule type" value="Transcribed_RNA"/>
</dbReference>